<reference evidence="1" key="1">
    <citation type="journal article" date="2014" name="Int. J. Syst. Evol. Microbiol.">
        <title>Complete genome sequence of Corynebacterium casei LMG S-19264T (=DSM 44701T), isolated from a smear-ripened cheese.</title>
        <authorList>
            <consortium name="US DOE Joint Genome Institute (JGI-PGF)"/>
            <person name="Walter F."/>
            <person name="Albersmeier A."/>
            <person name="Kalinowski J."/>
            <person name="Ruckert C."/>
        </authorList>
    </citation>
    <scope>NUCLEOTIDE SEQUENCE</scope>
    <source>
        <strain evidence="1">CGMCC 1.12698</strain>
    </source>
</reference>
<dbReference type="PANTHER" id="PTHR10443:SF12">
    <property type="entry name" value="DIPEPTIDASE"/>
    <property type="match status" value="1"/>
</dbReference>
<keyword evidence="2" id="KW-1185">Reference proteome</keyword>
<dbReference type="Gene3D" id="3.20.20.140">
    <property type="entry name" value="Metal-dependent hydrolases"/>
    <property type="match status" value="1"/>
</dbReference>
<dbReference type="GO" id="GO:0070573">
    <property type="term" value="F:metallodipeptidase activity"/>
    <property type="evidence" value="ECO:0007669"/>
    <property type="project" value="InterPro"/>
</dbReference>
<dbReference type="InterPro" id="IPR008257">
    <property type="entry name" value="Pept_M19"/>
</dbReference>
<dbReference type="PANTHER" id="PTHR10443">
    <property type="entry name" value="MICROSOMAL DIPEPTIDASE"/>
    <property type="match status" value="1"/>
</dbReference>
<dbReference type="CDD" id="cd01301">
    <property type="entry name" value="rDP_like"/>
    <property type="match status" value="1"/>
</dbReference>
<dbReference type="RefSeq" id="WP_188387649.1">
    <property type="nucleotide sequence ID" value="NZ_BMFK01000001.1"/>
</dbReference>
<sequence length="309" mass="35927">MSIPIFDAHCDVLYKMWLKKNTSFQHSTDLHVTYEKLKKTNGKVQCMALYIPEHVRQEHRFDVCLEMIDIFYREILQKHRDIKLILCKEDIARLKKEEIGVVLTLEGCDAIGSSLVRLRTLYQLGVRAVGLTWNYGNAVADGVRESRGAGLSLFGEKVVNQHNVYRLWTDVSHLHERGFWDVMEKALYPIASHSNAYTLCKHQRNLKDEQIRALLNRDGVIGITFVPEFLNDTQKASITDVLRHIEYICSLGGEYQIGFGSDFDGITEMTEGLTSYTDYYYLIESLVKHYSYEQVKNFCYYNFIRHIPF</sequence>
<evidence type="ECO:0000313" key="1">
    <source>
        <dbReference type="EMBL" id="GGE64914.1"/>
    </source>
</evidence>
<dbReference type="InterPro" id="IPR032466">
    <property type="entry name" value="Metal_Hydrolase"/>
</dbReference>
<dbReference type="EMBL" id="BMFK01000001">
    <property type="protein sequence ID" value="GGE64914.1"/>
    <property type="molecule type" value="Genomic_DNA"/>
</dbReference>
<evidence type="ECO:0000313" key="2">
    <source>
        <dbReference type="Proteomes" id="UP000605259"/>
    </source>
</evidence>
<dbReference type="Pfam" id="PF01244">
    <property type="entry name" value="Peptidase_M19"/>
    <property type="match status" value="1"/>
</dbReference>
<dbReference type="Proteomes" id="UP000605259">
    <property type="component" value="Unassembled WGS sequence"/>
</dbReference>
<dbReference type="PROSITE" id="PS51365">
    <property type="entry name" value="RENAL_DIPEPTIDASE_2"/>
    <property type="match status" value="1"/>
</dbReference>
<dbReference type="SUPFAM" id="SSF51556">
    <property type="entry name" value="Metallo-dependent hydrolases"/>
    <property type="match status" value="1"/>
</dbReference>
<proteinExistence type="predicted"/>
<protein>
    <submittedName>
        <fullName evidence="1">Diguanylate cyclase</fullName>
    </submittedName>
</protein>
<name>A0A917ENL6_9BACI</name>
<gene>
    <name evidence="1" type="ORF">GCM10007140_13910</name>
</gene>
<dbReference type="GO" id="GO:0006508">
    <property type="term" value="P:proteolysis"/>
    <property type="evidence" value="ECO:0007669"/>
    <property type="project" value="InterPro"/>
</dbReference>
<reference evidence="1" key="2">
    <citation type="submission" date="2020-09" db="EMBL/GenBank/DDBJ databases">
        <authorList>
            <person name="Sun Q."/>
            <person name="Zhou Y."/>
        </authorList>
    </citation>
    <scope>NUCLEOTIDE SEQUENCE</scope>
    <source>
        <strain evidence="1">CGMCC 1.12698</strain>
    </source>
</reference>
<dbReference type="AlphaFoldDB" id="A0A917ENL6"/>
<accession>A0A917ENL6</accession>
<organism evidence="1 2">
    <name type="scientific">Priestia taiwanensis</name>
    <dbReference type="NCBI Taxonomy" id="1347902"/>
    <lineage>
        <taxon>Bacteria</taxon>
        <taxon>Bacillati</taxon>
        <taxon>Bacillota</taxon>
        <taxon>Bacilli</taxon>
        <taxon>Bacillales</taxon>
        <taxon>Bacillaceae</taxon>
        <taxon>Priestia</taxon>
    </lineage>
</organism>
<comment type="caution">
    <text evidence="1">The sequence shown here is derived from an EMBL/GenBank/DDBJ whole genome shotgun (WGS) entry which is preliminary data.</text>
</comment>